<dbReference type="AlphaFoldDB" id="B5HTA7"/>
<dbReference type="EMBL" id="CM000951">
    <property type="protein sequence ID" value="EDY56062.1"/>
    <property type="molecule type" value="Genomic_DNA"/>
</dbReference>
<organism evidence="3 4">
    <name type="scientific">Streptomyces sviceus (strain ATCC 29083 / DSM 924 / JCM 4929 / NBRC 13980 / NCIMB 11184 / NRRL 5439 / UC 5370)</name>
    <dbReference type="NCBI Taxonomy" id="463191"/>
    <lineage>
        <taxon>Bacteria</taxon>
        <taxon>Bacillati</taxon>
        <taxon>Actinomycetota</taxon>
        <taxon>Actinomycetes</taxon>
        <taxon>Kitasatosporales</taxon>
        <taxon>Streptomycetaceae</taxon>
        <taxon>Streptomyces</taxon>
    </lineage>
</organism>
<evidence type="ECO:0000313" key="4">
    <source>
        <dbReference type="Proteomes" id="UP000002785"/>
    </source>
</evidence>
<keyword evidence="4" id="KW-1185">Reference proteome</keyword>
<protein>
    <recommendedName>
        <fullName evidence="2">Glutamine amidotransferase type-2 domain-containing protein</fullName>
    </recommendedName>
</protein>
<dbReference type="Proteomes" id="UP000002785">
    <property type="component" value="Chromosome"/>
</dbReference>
<dbReference type="Gene3D" id="3.60.20.10">
    <property type="entry name" value="Glutamine Phosphoribosylpyrophosphate, subunit 1, domain 1"/>
    <property type="match status" value="1"/>
</dbReference>
<keyword evidence="1" id="KW-0315">Glutamine amidotransferase</keyword>
<dbReference type="PROSITE" id="PS51278">
    <property type="entry name" value="GATASE_TYPE_2"/>
    <property type="match status" value="1"/>
</dbReference>
<dbReference type="eggNOG" id="COG0121">
    <property type="taxonomic scope" value="Bacteria"/>
</dbReference>
<evidence type="ECO:0000313" key="3">
    <source>
        <dbReference type="EMBL" id="EDY56062.1"/>
    </source>
</evidence>
<dbReference type="SUPFAM" id="SSF56235">
    <property type="entry name" value="N-terminal nucleophile aminohydrolases (Ntn hydrolases)"/>
    <property type="match status" value="1"/>
</dbReference>
<dbReference type="InterPro" id="IPR029055">
    <property type="entry name" value="Ntn_hydrolases_N"/>
</dbReference>
<dbReference type="Pfam" id="PF13230">
    <property type="entry name" value="GATase_4"/>
    <property type="match status" value="1"/>
</dbReference>
<name>B5HTA7_STRX2</name>
<feature type="domain" description="Glutamine amidotransferase type-2" evidence="2">
    <location>
        <begin position="2"/>
        <end position="236"/>
    </location>
</feature>
<accession>B5HTA7</accession>
<proteinExistence type="predicted"/>
<reference evidence="3" key="1">
    <citation type="submission" date="2009-10" db="EMBL/GenBank/DDBJ databases">
        <title>The genome sequence of Streptomyces sviceus strain ATCC 29083.</title>
        <authorList>
            <consortium name="The Broad Institute Genome Sequencing Platform"/>
            <consortium name="Broad Institute Microbial Sequencing Center"/>
            <person name="Fischbach M."/>
            <person name="Godfrey P."/>
            <person name="Ward D."/>
            <person name="Young S."/>
            <person name="Zeng Q."/>
            <person name="Koehrsen M."/>
            <person name="Alvarado L."/>
            <person name="Berlin A.M."/>
            <person name="Bochicchio J."/>
            <person name="Borenstein D."/>
            <person name="Chapman S.B."/>
            <person name="Chen Z."/>
            <person name="Engels R."/>
            <person name="Freedman E."/>
            <person name="Gellesch M."/>
            <person name="Goldberg J."/>
            <person name="Griggs A."/>
            <person name="Gujja S."/>
            <person name="Heilman E.R."/>
            <person name="Heiman D.I."/>
            <person name="Hepburn T.A."/>
            <person name="Howarth C."/>
            <person name="Jen D."/>
            <person name="Larson L."/>
            <person name="Lewis B."/>
            <person name="Mehta T."/>
            <person name="Park D."/>
            <person name="Pearson M."/>
            <person name="Richards J."/>
            <person name="Roberts A."/>
            <person name="Saif S."/>
            <person name="Shea T.D."/>
            <person name="Shenoy N."/>
            <person name="Sisk P."/>
            <person name="Stolte C."/>
            <person name="Sykes S.N."/>
            <person name="Thomson T."/>
            <person name="Walk T."/>
            <person name="White J."/>
            <person name="Yandava C."/>
            <person name="Straight P."/>
            <person name="Clardy J."/>
            <person name="Hung D."/>
            <person name="Kolter R."/>
            <person name="Mekalanos J."/>
            <person name="Walker S."/>
            <person name="Walsh C.T."/>
            <person name="Wieland-Brown L.C."/>
            <person name="Haas B."/>
            <person name="Nusbaum C."/>
            <person name="Birren B."/>
        </authorList>
    </citation>
    <scope>NUCLEOTIDE SEQUENCE [LARGE SCALE GENOMIC DNA]</scope>
    <source>
        <strain evidence="3">ATCC 29083</strain>
    </source>
</reference>
<dbReference type="HOGENOM" id="CLU_1155901_0_0_11"/>
<evidence type="ECO:0000256" key="1">
    <source>
        <dbReference type="ARBA" id="ARBA00022962"/>
    </source>
</evidence>
<dbReference type="InterPro" id="IPR026869">
    <property type="entry name" value="EgtC-like"/>
</dbReference>
<sequence>MCRIILARGDFDSDAMVNAALAMSTGRTADHEKPEQTHAHGWGAVWRDPEAEGGLGVHRDVRSLAESVEESPLRSVRSDFLAIHVRHATLEHHRGPDFTHPLERMNSDPAWYFMHNGYLPTVHRRLGLLASTFDTAEYFQYIVPGEGSRLDPDETLARLRSIPPGGLAANAVAVNRERAYVIHWSPEENPFPRYFGMFRLNLPNSLVIASEIIPELSPAAEWEPLKPEQILEIDLDSEWY</sequence>
<evidence type="ECO:0000259" key="2">
    <source>
        <dbReference type="PROSITE" id="PS51278"/>
    </source>
</evidence>
<dbReference type="InterPro" id="IPR017932">
    <property type="entry name" value="GATase_2_dom"/>
</dbReference>
<gene>
    <name evidence="3" type="ORF">SSEG_02824</name>
</gene>